<proteinExistence type="predicted"/>
<dbReference type="InterPro" id="IPR002350">
    <property type="entry name" value="Kazal_dom"/>
</dbReference>
<feature type="signal peptide" evidence="1">
    <location>
        <begin position="1"/>
        <end position="18"/>
    </location>
</feature>
<dbReference type="InParanoid" id="A0A7R8UK33"/>
<dbReference type="CDD" id="cd00104">
    <property type="entry name" value="KAZAL_FS"/>
    <property type="match status" value="1"/>
</dbReference>
<dbReference type="OrthoDB" id="7956632at2759"/>
<dbReference type="InterPro" id="IPR036058">
    <property type="entry name" value="Kazal_dom_sf"/>
</dbReference>
<dbReference type="Proteomes" id="UP000594454">
    <property type="component" value="Chromosome 2"/>
</dbReference>
<reference evidence="3 4" key="1">
    <citation type="submission" date="2020-11" db="EMBL/GenBank/DDBJ databases">
        <authorList>
            <person name="Wallbank WR R."/>
            <person name="Pardo Diaz C."/>
            <person name="Kozak K."/>
            <person name="Martin S."/>
            <person name="Jiggins C."/>
            <person name="Moest M."/>
            <person name="Warren A I."/>
            <person name="Generalovic N T."/>
            <person name="Byers J.R.P. K."/>
            <person name="Montejo-Kovacevich G."/>
            <person name="Yen C E."/>
        </authorList>
    </citation>
    <scope>NUCLEOTIDE SEQUENCE [LARGE SCALE GENOMIC DNA]</scope>
</reference>
<evidence type="ECO:0000259" key="2">
    <source>
        <dbReference type="PROSITE" id="PS51465"/>
    </source>
</evidence>
<dbReference type="Pfam" id="PF07648">
    <property type="entry name" value="Kazal_2"/>
    <property type="match status" value="1"/>
</dbReference>
<dbReference type="PROSITE" id="PS51465">
    <property type="entry name" value="KAZAL_2"/>
    <property type="match status" value="1"/>
</dbReference>
<feature type="chain" id="PRO_5030523811" description="Kazal-like domain-containing protein" evidence="1">
    <location>
        <begin position="19"/>
        <end position="71"/>
    </location>
</feature>
<dbReference type="AlphaFoldDB" id="A0A7R8UK33"/>
<evidence type="ECO:0000313" key="4">
    <source>
        <dbReference type="Proteomes" id="UP000594454"/>
    </source>
</evidence>
<accession>A0A7R8UK33</accession>
<evidence type="ECO:0000256" key="1">
    <source>
        <dbReference type="SAM" id="SignalP"/>
    </source>
</evidence>
<keyword evidence="4" id="KW-1185">Reference proteome</keyword>
<evidence type="ECO:0000313" key="3">
    <source>
        <dbReference type="EMBL" id="CAD7081987.1"/>
    </source>
</evidence>
<sequence length="71" mass="8155">MRFLICIAFLAFLSVVVGQYQTERCPTICPLNYSPICARIESYRTFSNECELNVYNCQNRGGARPIRRGQC</sequence>
<dbReference type="SMART" id="SM00280">
    <property type="entry name" value="KAZAL"/>
    <property type="match status" value="1"/>
</dbReference>
<dbReference type="EMBL" id="LR899010">
    <property type="protein sequence ID" value="CAD7081987.1"/>
    <property type="molecule type" value="Genomic_DNA"/>
</dbReference>
<dbReference type="Gene3D" id="3.30.60.30">
    <property type="match status" value="1"/>
</dbReference>
<dbReference type="SUPFAM" id="SSF100895">
    <property type="entry name" value="Kazal-type serine protease inhibitors"/>
    <property type="match status" value="1"/>
</dbReference>
<organism evidence="3 4">
    <name type="scientific">Hermetia illucens</name>
    <name type="common">Black soldier fly</name>
    <dbReference type="NCBI Taxonomy" id="343691"/>
    <lineage>
        <taxon>Eukaryota</taxon>
        <taxon>Metazoa</taxon>
        <taxon>Ecdysozoa</taxon>
        <taxon>Arthropoda</taxon>
        <taxon>Hexapoda</taxon>
        <taxon>Insecta</taxon>
        <taxon>Pterygota</taxon>
        <taxon>Neoptera</taxon>
        <taxon>Endopterygota</taxon>
        <taxon>Diptera</taxon>
        <taxon>Brachycera</taxon>
        <taxon>Stratiomyomorpha</taxon>
        <taxon>Stratiomyidae</taxon>
        <taxon>Hermetiinae</taxon>
        <taxon>Hermetia</taxon>
    </lineage>
</organism>
<name>A0A7R8UK33_HERIL</name>
<gene>
    <name evidence="3" type="ORF">HERILL_LOCUS5059</name>
</gene>
<protein>
    <recommendedName>
        <fullName evidence="2">Kazal-like domain-containing protein</fullName>
    </recommendedName>
</protein>
<feature type="domain" description="Kazal-like" evidence="2">
    <location>
        <begin position="19"/>
        <end position="71"/>
    </location>
</feature>
<keyword evidence="1" id="KW-0732">Signal</keyword>